<dbReference type="AlphaFoldDB" id="A0A413K6U3"/>
<name>A0A413K6U3_BACFG</name>
<evidence type="ECO:0000256" key="1">
    <source>
        <dbReference type="ARBA" id="ARBA00017922"/>
    </source>
</evidence>
<dbReference type="InterPro" id="IPR012640">
    <property type="entry name" value="Membr_lipoprot_lipid_attach_CS"/>
</dbReference>
<proteinExistence type="predicted"/>
<comment type="caution">
    <text evidence="3">The sequence shown here is derived from an EMBL/GenBank/DDBJ whole genome shotgun (WGS) entry which is preliminary data.</text>
</comment>
<dbReference type="InterPro" id="IPR032318">
    <property type="entry name" value="DUF4848"/>
</dbReference>
<reference evidence="3 4" key="1">
    <citation type="submission" date="2018-08" db="EMBL/GenBank/DDBJ databases">
        <title>A genome reference for cultivated species of the human gut microbiota.</title>
        <authorList>
            <person name="Zou Y."/>
            <person name="Xue W."/>
            <person name="Luo G."/>
        </authorList>
    </citation>
    <scope>NUCLEOTIDE SEQUENCE [LARGE SCALE GENOMIC DNA]</scope>
    <source>
        <strain evidence="3 4">OF01-1</strain>
    </source>
</reference>
<accession>A0A413K6U3</accession>
<organism evidence="3 4">
    <name type="scientific">Bacteroides fragilis</name>
    <dbReference type="NCBI Taxonomy" id="817"/>
    <lineage>
        <taxon>Bacteria</taxon>
        <taxon>Pseudomonadati</taxon>
        <taxon>Bacteroidota</taxon>
        <taxon>Bacteroidia</taxon>
        <taxon>Bacteroidales</taxon>
        <taxon>Bacteroidaceae</taxon>
        <taxon>Bacteroides</taxon>
    </lineage>
</organism>
<dbReference type="EMBL" id="QSDG01000001">
    <property type="protein sequence ID" value="RGY71955.1"/>
    <property type="molecule type" value="Genomic_DNA"/>
</dbReference>
<protein>
    <recommendedName>
        <fullName evidence="1">Type IV secretion system putative lipoprotein virB7</fullName>
    </recommendedName>
</protein>
<dbReference type="RefSeq" id="WP_005822864.1">
    <property type="nucleotide sequence ID" value="NZ_JAGJHH010000001.1"/>
</dbReference>
<dbReference type="Pfam" id="PF08139">
    <property type="entry name" value="LPAM_1"/>
    <property type="match status" value="1"/>
</dbReference>
<sequence length="349" mass="38993">MKKILLLTLAVVLLAACQKEEESSVAGTYSFRVVSIGEHGEFTPLTRTSHSDLSDQNQLSLQFSSVDEYQKFLSNFGSLNSEERIKLTDGLGFVSLEKLFILADEELEQIGETAVSEADFRSKYDQYKNKYSQYFIFNDEDLTDLSPYIPECGNDIDAFLVGINQTVVVGNEVRKISFSRQMREEDRLLSDKNLPEYNAGAVLTRAGDSDLPLNGFTVTVGSKKTIFKASTKKGTLTLGNTTYNGTGLWFHFEARKKMWYGWKSDPARDFAFSFAPAGASGVYLPKSKGKVDYRARFIQESPTLTPISGIVYVWTDQTVDVPGSDHVYPSFAVCDNNKAYKAKISFVIN</sequence>
<evidence type="ECO:0000313" key="3">
    <source>
        <dbReference type="EMBL" id="RGY71955.1"/>
    </source>
</evidence>
<dbReference type="Pfam" id="PF16140">
    <property type="entry name" value="DUF4848"/>
    <property type="match status" value="1"/>
</dbReference>
<evidence type="ECO:0000313" key="4">
    <source>
        <dbReference type="Proteomes" id="UP000284614"/>
    </source>
</evidence>
<evidence type="ECO:0000256" key="2">
    <source>
        <dbReference type="ARBA" id="ARBA00022729"/>
    </source>
</evidence>
<dbReference type="PROSITE" id="PS51257">
    <property type="entry name" value="PROKAR_LIPOPROTEIN"/>
    <property type="match status" value="1"/>
</dbReference>
<dbReference type="CDD" id="cd14446">
    <property type="entry name" value="bt3222_like"/>
    <property type="match status" value="1"/>
</dbReference>
<keyword evidence="2" id="KW-0732">Signal</keyword>
<dbReference type="Proteomes" id="UP000284614">
    <property type="component" value="Unassembled WGS sequence"/>
</dbReference>
<gene>
    <name evidence="3" type="ORF">DXA27_01850</name>
</gene>